<evidence type="ECO:0000313" key="5">
    <source>
        <dbReference type="Proteomes" id="UP000240621"/>
    </source>
</evidence>
<dbReference type="NCBIfam" id="NF033709">
    <property type="entry name" value="PorV_fam"/>
    <property type="match status" value="1"/>
</dbReference>
<dbReference type="OrthoDB" id="9758448at2"/>
<comment type="caution">
    <text evidence="4">The sequence shown here is derived from an EMBL/GenBank/DDBJ whole genome shotgun (WGS) entry which is preliminary data.</text>
</comment>
<name>A0A2P8C915_9BACT</name>
<feature type="signal peptide" evidence="1">
    <location>
        <begin position="1"/>
        <end position="22"/>
    </location>
</feature>
<feature type="domain" description="Type IX secretion system protein PorV" evidence="2">
    <location>
        <begin position="33"/>
        <end position="268"/>
    </location>
</feature>
<evidence type="ECO:0000313" key="4">
    <source>
        <dbReference type="EMBL" id="PSK81453.1"/>
    </source>
</evidence>
<dbReference type="RefSeq" id="WP_106543209.1">
    <property type="nucleotide sequence ID" value="NZ_BLAU01000001.1"/>
</dbReference>
<gene>
    <name evidence="3" type="primary">porV</name>
    <name evidence="4" type="ORF">CLV93_10956</name>
    <name evidence="3" type="ORF">JCM18694_13230</name>
</gene>
<dbReference type="EMBL" id="BLAU01000001">
    <property type="protein sequence ID" value="GET21077.1"/>
    <property type="molecule type" value="Genomic_DNA"/>
</dbReference>
<protein>
    <recommendedName>
        <fullName evidence="2">Type IX secretion system protein PorV domain-containing protein</fullName>
    </recommendedName>
</protein>
<evidence type="ECO:0000313" key="3">
    <source>
        <dbReference type="EMBL" id="GET21077.1"/>
    </source>
</evidence>
<dbReference type="Gene3D" id="2.40.160.60">
    <property type="entry name" value="Outer membrane protein transport protein (OMPP1/FadL/TodX)"/>
    <property type="match status" value="1"/>
</dbReference>
<reference evidence="4 5" key="1">
    <citation type="submission" date="2018-03" db="EMBL/GenBank/DDBJ databases">
        <title>Genomic Encyclopedia of Archaeal and Bacterial Type Strains, Phase II (KMG-II): from individual species to whole genera.</title>
        <authorList>
            <person name="Goeker M."/>
        </authorList>
    </citation>
    <scope>NUCLEOTIDE SEQUENCE [LARGE SCALE GENOMIC DNA]</scope>
    <source>
        <strain evidence="4 5">DSM 27267</strain>
    </source>
</reference>
<accession>A0A2P8C915</accession>
<evidence type="ECO:0000256" key="1">
    <source>
        <dbReference type="SAM" id="SignalP"/>
    </source>
</evidence>
<evidence type="ECO:0000313" key="6">
    <source>
        <dbReference type="Proteomes" id="UP000396862"/>
    </source>
</evidence>
<evidence type="ECO:0000259" key="2">
    <source>
        <dbReference type="Pfam" id="PF19572"/>
    </source>
</evidence>
<proteinExistence type="predicted"/>
<dbReference type="NCBIfam" id="NF033710">
    <property type="entry name" value="T9SS_OM_PorV"/>
    <property type="match status" value="1"/>
</dbReference>
<keyword evidence="6" id="KW-1185">Reference proteome</keyword>
<dbReference type="AlphaFoldDB" id="A0A2P8C915"/>
<dbReference type="Pfam" id="PF19572">
    <property type="entry name" value="PorV"/>
    <property type="match status" value="1"/>
</dbReference>
<organism evidence="4 5">
    <name type="scientific">Prolixibacter denitrificans</name>
    <dbReference type="NCBI Taxonomy" id="1541063"/>
    <lineage>
        <taxon>Bacteria</taxon>
        <taxon>Pseudomonadati</taxon>
        <taxon>Bacteroidota</taxon>
        <taxon>Bacteroidia</taxon>
        <taxon>Marinilabiliales</taxon>
        <taxon>Prolixibacteraceae</taxon>
        <taxon>Prolixibacter</taxon>
    </lineage>
</organism>
<dbReference type="InterPro" id="IPR045741">
    <property type="entry name" value="PorV"/>
</dbReference>
<feature type="chain" id="PRO_5015150252" description="Type IX secretion system protein PorV domain-containing protein" evidence="1">
    <location>
        <begin position="23"/>
        <end position="395"/>
    </location>
</feature>
<dbReference type="EMBL" id="PYGC01000009">
    <property type="protein sequence ID" value="PSK81453.1"/>
    <property type="molecule type" value="Genomic_DNA"/>
</dbReference>
<dbReference type="Proteomes" id="UP000240621">
    <property type="component" value="Unassembled WGS sequence"/>
</dbReference>
<keyword evidence="1" id="KW-0732">Signal</keyword>
<dbReference type="InterPro" id="IPR047799">
    <property type="entry name" value="T9SS_OM_PorV"/>
</dbReference>
<reference evidence="3 6" key="2">
    <citation type="submission" date="2019-10" db="EMBL/GenBank/DDBJ databases">
        <title>Prolixibacter strains distinguished by the presence of nitrate reductase genes were adept at nitrate-dependent anaerobic corrosion of metallic iron and carbon steel.</title>
        <authorList>
            <person name="Iino T."/>
            <person name="Shono N."/>
            <person name="Ito K."/>
            <person name="Nakamura R."/>
            <person name="Sueoka K."/>
            <person name="Harayama S."/>
            <person name="Ohkuma M."/>
        </authorList>
    </citation>
    <scope>NUCLEOTIDE SEQUENCE [LARGE SCALE GENOMIC DNA]</scope>
    <source>
        <strain evidence="3 6">MIC1-1</strain>
    </source>
</reference>
<sequence>MRKLLVSLIVIVALLETAKVSAQETITGQDVKANPITTAVPFLTIAPDSRHGAMGDAGVATSPDVNAQHWNASQYAFMESSFGIGVSYTPWLRDLADDINLAYVAGYYRLDNLQTVSASLRYFSLGSIQLTDAQGQPMGSQNPNEFAFDAGYSRKLSDNWSGAVVLRYIRSDLSGGVGDETYSPGNAFATDVSFYYHTAWKDSRQRREISAGIDISNVGSKISYDQGETKEFLPANLRLGTAFSMDLDEYNSLTLTADINKLLVPTPADTVSATDSGNGTIIVTPGYGSDKSVISAVFSSFGDAPGGFKEELQEVMVSLGAEYWYNKQFALRAGYFYENQNKGNRKYFTAGAGLKMNVFALDFSYLLPTERNNPLQNTLRFTLSFDLDAFQKTQR</sequence>
<dbReference type="Proteomes" id="UP000396862">
    <property type="component" value="Unassembled WGS sequence"/>
</dbReference>